<keyword evidence="2" id="KW-1185">Reference proteome</keyword>
<protein>
    <submittedName>
        <fullName evidence="1">Uncharacterized protein</fullName>
    </submittedName>
</protein>
<reference evidence="1 2" key="1">
    <citation type="submission" date="2023-08" db="EMBL/GenBank/DDBJ databases">
        <authorList>
            <person name="Du S."/>
            <person name="Wu Z."/>
            <person name="Wu Y."/>
            <person name="Yang M."/>
            <person name="Shao J."/>
            <person name="Liu H."/>
            <person name="Zhao Y."/>
            <person name="Zhang Z."/>
        </authorList>
    </citation>
    <scope>NUCLEOTIDE SEQUENCE [LARGE SCALE GENOMIC DNA]</scope>
</reference>
<evidence type="ECO:0000313" key="1">
    <source>
        <dbReference type="EMBL" id="WOZ55774.1"/>
    </source>
</evidence>
<dbReference type="Proteomes" id="UP001301519">
    <property type="component" value="Segment"/>
</dbReference>
<evidence type="ECO:0000313" key="2">
    <source>
        <dbReference type="Proteomes" id="UP001301519"/>
    </source>
</evidence>
<dbReference type="EMBL" id="OR420753">
    <property type="protein sequence ID" value="WOZ55774.1"/>
    <property type="molecule type" value="Genomic_DNA"/>
</dbReference>
<name>A0AAX4G2R5_9CAUD</name>
<sequence length="103" mass="10760">MSKARDLADIVSNLTANAGKAVVVADNGSELTFGDAGSSDLYGFVKTNGTGSQKEDLVVHYTNGTDNLSVTHNDGTDKFTESFVAKRGLTFTVDANGNLNVTV</sequence>
<proteinExistence type="predicted"/>
<gene>
    <name evidence="1" type="ORF">HTVC041P_gp40</name>
</gene>
<accession>A0AAX4G2R5</accession>
<organism evidence="1 2">
    <name type="scientific">Pelagibacter phage HTVC041P</name>
    <dbReference type="NCBI Taxonomy" id="3072833"/>
    <lineage>
        <taxon>Viruses</taxon>
        <taxon>Duplodnaviria</taxon>
        <taxon>Heunggongvirae</taxon>
        <taxon>Uroviricota</taxon>
        <taxon>Caudoviricetes</taxon>
        <taxon>Autographivirales</taxon>
        <taxon>Autographivirales incertae sedis</taxon>
        <taxon>Aequorvirus</taxon>
        <taxon>Aequorvirus HTVC041P</taxon>
    </lineage>
</organism>